<dbReference type="Proteomes" id="UP000273982">
    <property type="component" value="Chromosome"/>
</dbReference>
<sequence length="117" mass="12380">MIEDWAALAKKLSADIRELRVGSPEVMKAFSAMAISAGAQGALDPKTKELIALAVSVAVRCDDCIAFHAKAASQRGATREEVMETLAMSIYMGAGPSVMYASHALAAFTQFDAEKQA</sequence>
<reference evidence="3 5" key="3">
    <citation type="journal article" date="2021" name="AMB Express">
        <title>Isolation and characterisation of Methylocystis spp. for poly-3-hydroxybutyrate production using waste methane feedstocks.</title>
        <authorList>
            <person name="Rumah B.L."/>
            <person name="Stead C.E."/>
            <person name="Claxton Stevens B.H."/>
            <person name="Minton N.P."/>
            <person name="Grosse-Honebrink A."/>
            <person name="Zhang Y."/>
        </authorList>
    </citation>
    <scope>NUCLEOTIDE SEQUENCE [LARGE SCALE GENOMIC DNA]</scope>
    <source>
        <strain evidence="3 5">BRCS1</strain>
    </source>
</reference>
<dbReference type="EMBL" id="CP044328">
    <property type="protein sequence ID" value="QGM94283.1"/>
    <property type="molecule type" value="Genomic_DNA"/>
</dbReference>
<dbReference type="Pfam" id="PF02627">
    <property type="entry name" value="CMD"/>
    <property type="match status" value="1"/>
</dbReference>
<protein>
    <submittedName>
        <fullName evidence="2">Carboxymuconolactone decarboxylase family protein</fullName>
    </submittedName>
</protein>
<keyword evidence="5" id="KW-1185">Reference proteome</keyword>
<feature type="domain" description="Carboxymuconolactone decarboxylase-like" evidence="1">
    <location>
        <begin position="24"/>
        <end position="106"/>
    </location>
</feature>
<evidence type="ECO:0000259" key="1">
    <source>
        <dbReference type="Pfam" id="PF02627"/>
    </source>
</evidence>
<reference evidence="5" key="2">
    <citation type="submission" date="2019-09" db="EMBL/GenBank/DDBJ databases">
        <title>Isolation and complete genome sequencing of Methylocystis species.</title>
        <authorList>
            <person name="Rumah B.L."/>
            <person name="Stead C.E."/>
            <person name="Stevens B.C."/>
            <person name="Minton N.P."/>
            <person name="Grosse-Honebrink A."/>
            <person name="Zhang Y."/>
        </authorList>
    </citation>
    <scope>NUCLEOTIDE SEQUENCE [LARGE SCALE GENOMIC DNA]</scope>
    <source>
        <strain evidence="5">BRCS1</strain>
    </source>
</reference>
<dbReference type="RefSeq" id="WP_018406358.1">
    <property type="nucleotide sequence ID" value="NZ_CP034086.1"/>
</dbReference>
<evidence type="ECO:0000313" key="5">
    <source>
        <dbReference type="Proteomes" id="UP000424673"/>
    </source>
</evidence>
<dbReference type="InterPro" id="IPR029032">
    <property type="entry name" value="AhpD-like"/>
</dbReference>
<reference evidence="2 4" key="1">
    <citation type="submission" date="2018-11" db="EMBL/GenBank/DDBJ databases">
        <title>Genome squencing of methanotrophic bacteria isolated from alkaline groundwater in Korea.</title>
        <authorList>
            <person name="Nguyen L.N."/>
        </authorList>
    </citation>
    <scope>NUCLEOTIDE SEQUENCE [LARGE SCALE GENOMIC DNA]</scope>
    <source>
        <strain evidence="2 4">GW6</strain>
    </source>
</reference>
<dbReference type="InterPro" id="IPR003779">
    <property type="entry name" value="CMD-like"/>
</dbReference>
<name>A0A3G8M7C6_9HYPH</name>
<dbReference type="EMBL" id="CP034086">
    <property type="protein sequence ID" value="AZG77796.1"/>
    <property type="molecule type" value="Genomic_DNA"/>
</dbReference>
<dbReference type="NCBIfam" id="TIGR00778">
    <property type="entry name" value="ahpD_dom"/>
    <property type="match status" value="1"/>
</dbReference>
<dbReference type="InterPro" id="IPR004675">
    <property type="entry name" value="AhpD_core"/>
</dbReference>
<dbReference type="KEGG" id="mros:EHO51_14255"/>
<dbReference type="PANTHER" id="PTHR33930:SF2">
    <property type="entry name" value="BLR3452 PROTEIN"/>
    <property type="match status" value="1"/>
</dbReference>
<proteinExistence type="predicted"/>
<dbReference type="SUPFAM" id="SSF69118">
    <property type="entry name" value="AhpD-like"/>
    <property type="match status" value="1"/>
</dbReference>
<evidence type="ECO:0000313" key="2">
    <source>
        <dbReference type="EMBL" id="AZG77796.1"/>
    </source>
</evidence>
<evidence type="ECO:0000313" key="4">
    <source>
        <dbReference type="Proteomes" id="UP000273982"/>
    </source>
</evidence>
<dbReference type="Gene3D" id="1.20.1290.10">
    <property type="entry name" value="AhpD-like"/>
    <property type="match status" value="1"/>
</dbReference>
<organism evidence="2 4">
    <name type="scientific">Methylocystis rosea</name>
    <dbReference type="NCBI Taxonomy" id="173366"/>
    <lineage>
        <taxon>Bacteria</taxon>
        <taxon>Pseudomonadati</taxon>
        <taxon>Pseudomonadota</taxon>
        <taxon>Alphaproteobacteria</taxon>
        <taxon>Hyphomicrobiales</taxon>
        <taxon>Methylocystaceae</taxon>
        <taxon>Methylocystis</taxon>
    </lineage>
</organism>
<accession>A0A3G8M7C6</accession>
<dbReference type="AlphaFoldDB" id="A0A3G8M7C6"/>
<dbReference type="PANTHER" id="PTHR33930">
    <property type="entry name" value="ALKYL HYDROPEROXIDE REDUCTASE AHPD"/>
    <property type="match status" value="1"/>
</dbReference>
<evidence type="ECO:0000313" key="3">
    <source>
        <dbReference type="EMBL" id="QGM94283.1"/>
    </source>
</evidence>
<dbReference type="Proteomes" id="UP000424673">
    <property type="component" value="Chromosome"/>
</dbReference>
<dbReference type="GO" id="GO:0051920">
    <property type="term" value="F:peroxiredoxin activity"/>
    <property type="evidence" value="ECO:0007669"/>
    <property type="project" value="InterPro"/>
</dbReference>
<gene>
    <name evidence="2" type="ORF">EHO51_14255</name>
    <name evidence="3" type="ORF">F7D13_09715</name>
</gene>